<dbReference type="Proteomes" id="UP001054837">
    <property type="component" value="Unassembled WGS sequence"/>
</dbReference>
<dbReference type="AlphaFoldDB" id="A0AAV4UYX7"/>
<proteinExistence type="predicted"/>
<evidence type="ECO:0000313" key="1">
    <source>
        <dbReference type="EMBL" id="GIY63190.1"/>
    </source>
</evidence>
<reference evidence="1 2" key="1">
    <citation type="submission" date="2021-06" db="EMBL/GenBank/DDBJ databases">
        <title>Caerostris darwini draft genome.</title>
        <authorList>
            <person name="Kono N."/>
            <person name="Arakawa K."/>
        </authorList>
    </citation>
    <scope>NUCLEOTIDE SEQUENCE [LARGE SCALE GENOMIC DNA]</scope>
</reference>
<protein>
    <submittedName>
        <fullName evidence="1">Uncharacterized protein</fullName>
    </submittedName>
</protein>
<keyword evidence="2" id="KW-1185">Reference proteome</keyword>
<organism evidence="1 2">
    <name type="scientific">Caerostris darwini</name>
    <dbReference type="NCBI Taxonomy" id="1538125"/>
    <lineage>
        <taxon>Eukaryota</taxon>
        <taxon>Metazoa</taxon>
        <taxon>Ecdysozoa</taxon>
        <taxon>Arthropoda</taxon>
        <taxon>Chelicerata</taxon>
        <taxon>Arachnida</taxon>
        <taxon>Araneae</taxon>
        <taxon>Araneomorphae</taxon>
        <taxon>Entelegynae</taxon>
        <taxon>Araneoidea</taxon>
        <taxon>Araneidae</taxon>
        <taxon>Caerostris</taxon>
    </lineage>
</organism>
<name>A0AAV4UYX7_9ARAC</name>
<evidence type="ECO:0000313" key="2">
    <source>
        <dbReference type="Proteomes" id="UP001054837"/>
    </source>
</evidence>
<sequence>MFFVPSLQHMTYMKIAVTLCNQTDMKAPFNELKTFHIDPYATEQFGIAFSIVARATQKVNVLQIPEKLKQDLISVLESTVLRIDDWFIEHSYILEPDFDDMSSFHWRSEGSIDRVKTAQALLRREDAPVRMRLKFASRYCLEVDVRRFGRRCSRFTLTSIAELYILIIAKFASLLKFGIKVL</sequence>
<accession>A0AAV4UYX7</accession>
<gene>
    <name evidence="1" type="ORF">CDAR_307541</name>
</gene>
<comment type="caution">
    <text evidence="1">The sequence shown here is derived from an EMBL/GenBank/DDBJ whole genome shotgun (WGS) entry which is preliminary data.</text>
</comment>
<dbReference type="EMBL" id="BPLQ01012164">
    <property type="protein sequence ID" value="GIY63190.1"/>
    <property type="molecule type" value="Genomic_DNA"/>
</dbReference>